<dbReference type="Proteomes" id="UP001207626">
    <property type="component" value="Unassembled WGS sequence"/>
</dbReference>
<dbReference type="PANTHER" id="PTHR34819:SF3">
    <property type="entry name" value="CELL SURFACE PROTEIN"/>
    <property type="match status" value="1"/>
</dbReference>
<feature type="compositionally biased region" description="Low complexity" evidence="4">
    <location>
        <begin position="1206"/>
        <end position="1215"/>
    </location>
</feature>
<dbReference type="RefSeq" id="WP_087436062.1">
    <property type="nucleotide sequence ID" value="NZ_JAMDLV010000047.1"/>
</dbReference>
<evidence type="ECO:0000256" key="5">
    <source>
        <dbReference type="SAM" id="Phobius"/>
    </source>
</evidence>
<evidence type="ECO:0000313" key="10">
    <source>
        <dbReference type="Proteomes" id="UP001207626"/>
    </source>
</evidence>
<comment type="caution">
    <text evidence="9">The sequence shown here is derived from an EMBL/GenBank/DDBJ whole genome shotgun (WGS) entry which is preliminary data.</text>
</comment>
<keyword evidence="10" id="KW-1185">Reference proteome</keyword>
<dbReference type="InterPro" id="IPR051172">
    <property type="entry name" value="Chlamydia_OmcB"/>
</dbReference>
<evidence type="ECO:0000259" key="8">
    <source>
        <dbReference type="Pfam" id="PF17210"/>
    </source>
</evidence>
<dbReference type="Gene3D" id="2.60.40.10">
    <property type="entry name" value="Immunoglobulins"/>
    <property type="match status" value="2"/>
</dbReference>
<proteinExistence type="predicted"/>
<feature type="domain" description="SD-repeat containing protein B" evidence="8">
    <location>
        <begin position="1036"/>
        <end position="1080"/>
    </location>
</feature>
<evidence type="ECO:0000313" key="9">
    <source>
        <dbReference type="EMBL" id="MCY9522488.1"/>
    </source>
</evidence>
<protein>
    <submittedName>
        <fullName evidence="9">Isopeptide-forming domain-containing fimbrial protein</fullName>
    </submittedName>
</protein>
<evidence type="ECO:0000256" key="4">
    <source>
        <dbReference type="SAM" id="MobiDB-lite"/>
    </source>
</evidence>
<keyword evidence="5" id="KW-0472">Membrane</keyword>
<keyword evidence="5" id="KW-0812">Transmembrane</keyword>
<comment type="subcellular location">
    <subcellularLocation>
        <location evidence="1">Secreted</location>
    </subcellularLocation>
</comment>
<feature type="domain" description="DUF11" evidence="7">
    <location>
        <begin position="557"/>
        <end position="680"/>
    </location>
</feature>
<feature type="transmembrane region" description="Helical" evidence="5">
    <location>
        <begin position="1289"/>
        <end position="1307"/>
    </location>
</feature>
<evidence type="ECO:0000256" key="2">
    <source>
        <dbReference type="ARBA" id="ARBA00022525"/>
    </source>
</evidence>
<feature type="compositionally biased region" description="Basic and acidic residues" evidence="4">
    <location>
        <begin position="1263"/>
        <end position="1278"/>
    </location>
</feature>
<organism evidence="9 10">
    <name type="scientific">Paenibacillus apiarius</name>
    <dbReference type="NCBI Taxonomy" id="46240"/>
    <lineage>
        <taxon>Bacteria</taxon>
        <taxon>Bacillati</taxon>
        <taxon>Bacillota</taxon>
        <taxon>Bacilli</taxon>
        <taxon>Bacillales</taxon>
        <taxon>Paenibacillaceae</taxon>
        <taxon>Paenibacillus</taxon>
    </lineage>
</organism>
<evidence type="ECO:0000259" key="7">
    <source>
        <dbReference type="Pfam" id="PF01345"/>
    </source>
</evidence>
<dbReference type="InterPro" id="IPR047589">
    <property type="entry name" value="DUF11_rpt"/>
</dbReference>
<feature type="chain" id="PRO_5046507473" evidence="6">
    <location>
        <begin position="30"/>
        <end position="1315"/>
    </location>
</feature>
<keyword evidence="2" id="KW-0964">Secreted</keyword>
<feature type="domain" description="SD-repeat containing protein B" evidence="8">
    <location>
        <begin position="903"/>
        <end position="1021"/>
    </location>
</feature>
<dbReference type="SUPFAM" id="SSF117074">
    <property type="entry name" value="Hypothetical protein PA1324"/>
    <property type="match status" value="2"/>
</dbReference>
<dbReference type="NCBIfam" id="TIGR01451">
    <property type="entry name" value="B_ant_repeat"/>
    <property type="match status" value="2"/>
</dbReference>
<name>A0ABT4DYR4_9BACL</name>
<dbReference type="InterPro" id="IPR026466">
    <property type="entry name" value="Fim_isopep_form_D2_dom"/>
</dbReference>
<feature type="region of interest" description="Disordered" evidence="4">
    <location>
        <begin position="1176"/>
        <end position="1286"/>
    </location>
</feature>
<keyword evidence="3 6" id="KW-0732">Signal</keyword>
<keyword evidence="5" id="KW-1133">Transmembrane helix</keyword>
<dbReference type="EMBL" id="JAMDLW010000038">
    <property type="protein sequence ID" value="MCY9522488.1"/>
    <property type="molecule type" value="Genomic_DNA"/>
</dbReference>
<dbReference type="InterPro" id="IPR013783">
    <property type="entry name" value="Ig-like_fold"/>
</dbReference>
<feature type="compositionally biased region" description="Acidic residues" evidence="4">
    <location>
        <begin position="1238"/>
        <end position="1249"/>
    </location>
</feature>
<dbReference type="InterPro" id="IPR033764">
    <property type="entry name" value="Sdr_B"/>
</dbReference>
<dbReference type="Pfam" id="PF01345">
    <property type="entry name" value="DUF11"/>
    <property type="match status" value="1"/>
</dbReference>
<gene>
    <name evidence="9" type="ORF">M5X09_23000</name>
</gene>
<accession>A0ABT4DYR4</accession>
<sequence>MKTIQKFQAIVWALVLVLNVVLTPAAAHANDASGDGSSIRLSVNEQEVLSGKTFTYTIDYSLSSTTGDFSSAVIDLPLPEGVELVNDDGKGIKGDEFALGEYDDQERKVTFTFKADTASGKTGTLQVNARFPNYTTPAGTTASTNVAFKRSPGSTPVEFNAAAVTAIASAEWALVKERVVPVEGIQPRPGTNVTYQITLKDIKGKNSSEKYGNLNVSHVTIADVLPDAAAFIRAEPAPSSQKGQTLTWDIDADKLNSKPKDRSATILVTVSYPENVLELVKDDPPVEIIDEHGKVVYKGSGVTNKAAASLQPLGENPLDNLKAEAKHGFIKEPNGGMWIYKQIWDGAEKELSEGQGVTYSIGGLSNSANVPLDNVKMTDMTPKGTTLEFIDLPRFAGEQLGSYSLEYTTNPEPNEGDWKIWRNALSFASEYRVGAKDLSSAKAEEIKGIRLVFGNVPLHFQQQNALQLRYKFTSYKDVEQDGYKYGSFPILNQKFPGNNYGYLDEENGLPSDEEARFHNKQWKQIINYAKLEYGYGTERKEHWDAIKALAVAERPLIQVEKYANGSSFKPGDKVTYTLRVTNKSPNGVPFKDPIVTDLLPRELKYVEGSWKLDMEKSAVPTPEFKQEDLNSQGSKLIWTWGPDTFILEPNKTLIITFDANVSTGVTTGAIDNEVEVTSATQTYVNSFPKNFDNQKFKDGKWYVYSNETINVNSSANLEAVKYVQGDLDNGQWSKYPAAGTVSSGGKINYKLEVKNSGTVDVKKVTIVDVLPRKGDIGVIDRSPRDSKWSPILTEAIKYEDGDVYYSTSVNVSMTTGTWSTEPPQDLTTVKALKFVFAQQSALKPGETKVLEWTMRSPVGTPAGDEEFAWNSFGFTASRTDTNTDLLPAEPLKVGIKIKNSPKAEIGNYVWFDKDGTGIQTNDSNLGVNGVKVELYDADSNELLEATLTGDDHDGNPGYYLFTGLDKGKYFVKFHLPKEYAGFTKQGAGDDRNLDSDAKPEGTTDIIELNRGDKRHDIDAGLVQRKIPPNPESKKGAIGKYVWFDTNGNGIQDDGDAGINGVSVELYNNEGNRKLASTVTRSVYYSSVTNSVYDPTVTGSVYDPTVTDYVYRSGYYLFDNLDAGDYKVKFFAPDGYTFTLKDAGGNRAIDSNVYKDGWTDIIALAQGEHNMTIDAGLVRKPSEPGPDPDPDRPGGSDSSGNSGGGSSSTNPTTDPGRPSDPSNPGSEHDEPYDVNYPEDNTEGEQDENNDDANNTEVDGDTDSDPNKDEQPKSTPKHTDTLPQTGEDAPVAPVIGAILCTLALVAWLARKKIFAQN</sequence>
<dbReference type="Gene3D" id="2.60.40.740">
    <property type="match status" value="2"/>
</dbReference>
<evidence type="ECO:0000256" key="6">
    <source>
        <dbReference type="SAM" id="SignalP"/>
    </source>
</evidence>
<reference evidence="9 10" key="1">
    <citation type="submission" date="2022-05" db="EMBL/GenBank/DDBJ databases">
        <title>Genome Sequencing of Bee-Associated Microbes.</title>
        <authorList>
            <person name="Dunlap C."/>
        </authorList>
    </citation>
    <scope>NUCLEOTIDE SEQUENCE [LARGE SCALE GENOMIC DNA]</scope>
    <source>
        <strain evidence="9 10">NRRL NRS-1438</strain>
    </source>
</reference>
<dbReference type="PANTHER" id="PTHR34819">
    <property type="entry name" value="LARGE CYSTEINE-RICH PERIPLASMIC PROTEIN OMCB"/>
    <property type="match status" value="1"/>
</dbReference>
<dbReference type="InterPro" id="IPR001434">
    <property type="entry name" value="OmcB-like_DUF11"/>
</dbReference>
<feature type="domain" description="SD-repeat containing protein B" evidence="8">
    <location>
        <begin position="1097"/>
        <end position="1176"/>
    </location>
</feature>
<dbReference type="NCBIfam" id="TIGR01167">
    <property type="entry name" value="LPXTG_anchor"/>
    <property type="match status" value="1"/>
</dbReference>
<dbReference type="Pfam" id="PF17210">
    <property type="entry name" value="SdrD_B"/>
    <property type="match status" value="3"/>
</dbReference>
<dbReference type="NCBIfam" id="TIGR04226">
    <property type="entry name" value="RrgB_K2N_iso_D2"/>
    <property type="match status" value="1"/>
</dbReference>
<evidence type="ECO:0000256" key="1">
    <source>
        <dbReference type="ARBA" id="ARBA00004613"/>
    </source>
</evidence>
<evidence type="ECO:0000256" key="3">
    <source>
        <dbReference type="ARBA" id="ARBA00022729"/>
    </source>
</evidence>
<feature type="signal peptide" evidence="6">
    <location>
        <begin position="1"/>
        <end position="29"/>
    </location>
</feature>